<name>A0A316UIX5_9BASI</name>
<reference evidence="3 4" key="1">
    <citation type="journal article" date="2018" name="Mol. Biol. Evol.">
        <title>Broad Genomic Sampling Reveals a Smut Pathogenic Ancestry of the Fungal Clade Ustilaginomycotina.</title>
        <authorList>
            <person name="Kijpornyongpan T."/>
            <person name="Mondo S.J."/>
            <person name="Barry K."/>
            <person name="Sandor L."/>
            <person name="Lee J."/>
            <person name="Lipzen A."/>
            <person name="Pangilinan J."/>
            <person name="LaButti K."/>
            <person name="Hainaut M."/>
            <person name="Henrissat B."/>
            <person name="Grigoriev I.V."/>
            <person name="Spatafora J.W."/>
            <person name="Aime M.C."/>
        </authorList>
    </citation>
    <scope>NUCLEOTIDE SEQUENCE [LARGE SCALE GENOMIC DNA]</scope>
    <source>
        <strain evidence="3 4">MCA 4718</strain>
    </source>
</reference>
<dbReference type="Proteomes" id="UP000245942">
    <property type="component" value="Unassembled WGS sequence"/>
</dbReference>
<accession>A0A316UIX5</accession>
<keyword evidence="1" id="KW-0521">NADP</keyword>
<dbReference type="GO" id="GO:0016491">
    <property type="term" value="F:oxidoreductase activity"/>
    <property type="evidence" value="ECO:0007669"/>
    <property type="project" value="UniProtKB-KW"/>
</dbReference>
<evidence type="ECO:0000256" key="2">
    <source>
        <dbReference type="ARBA" id="ARBA00023002"/>
    </source>
</evidence>
<dbReference type="InterPro" id="IPR036291">
    <property type="entry name" value="NAD(P)-bd_dom_sf"/>
</dbReference>
<dbReference type="GeneID" id="37013461"/>
<dbReference type="OrthoDB" id="1274115at2759"/>
<protein>
    <submittedName>
        <fullName evidence="3">NAD(P)-binding protein</fullName>
    </submittedName>
</protein>
<sequence>MKVANKLFFIFGGASGLGEATARLLHSQGAYVAILDLNEDLAQSVASSLNTNQEATKMSSGMGPTERALHAAVDICDTESIEAAFALCDEKWKDVEVGGAVVASGIGMVGKTLERDGSPHNLDVFEQVIKINLTGNFNACRMVAARLVRDVPKPIPAPTEETPCRGVIVTVASQAGLEGQAGQVAYATSKGAIVSMTLPMARDLAWYSIRTCSICPSIFETPMSVQMPQRARKKTLATTEYPARFGRPDEFAHAAVSIIENDMMNGMNLRLDGATRLAKL</sequence>
<dbReference type="SUPFAM" id="SSF51735">
    <property type="entry name" value="NAD(P)-binding Rossmann-fold domains"/>
    <property type="match status" value="1"/>
</dbReference>
<evidence type="ECO:0000313" key="3">
    <source>
        <dbReference type="EMBL" id="PWN23155.1"/>
    </source>
</evidence>
<dbReference type="PRINTS" id="PR00081">
    <property type="entry name" value="GDHRDH"/>
</dbReference>
<dbReference type="PANTHER" id="PTHR43658:SF8">
    <property type="entry name" value="17-BETA-HYDROXYSTEROID DEHYDROGENASE 14-RELATED"/>
    <property type="match status" value="1"/>
</dbReference>
<dbReference type="EMBL" id="KZ819322">
    <property type="protein sequence ID" value="PWN23155.1"/>
    <property type="molecule type" value="Genomic_DNA"/>
</dbReference>
<dbReference type="InterPro" id="IPR020904">
    <property type="entry name" value="Sc_DH/Rdtase_CS"/>
</dbReference>
<proteinExistence type="predicted"/>
<organism evidence="3 4">
    <name type="scientific">Pseudomicrostroma glucosiphilum</name>
    <dbReference type="NCBI Taxonomy" id="1684307"/>
    <lineage>
        <taxon>Eukaryota</taxon>
        <taxon>Fungi</taxon>
        <taxon>Dikarya</taxon>
        <taxon>Basidiomycota</taxon>
        <taxon>Ustilaginomycotina</taxon>
        <taxon>Exobasidiomycetes</taxon>
        <taxon>Microstromatales</taxon>
        <taxon>Microstromatales incertae sedis</taxon>
        <taxon>Pseudomicrostroma</taxon>
    </lineage>
</organism>
<dbReference type="InterPro" id="IPR002347">
    <property type="entry name" value="SDR_fam"/>
</dbReference>
<evidence type="ECO:0000313" key="4">
    <source>
        <dbReference type="Proteomes" id="UP000245942"/>
    </source>
</evidence>
<evidence type="ECO:0000256" key="1">
    <source>
        <dbReference type="ARBA" id="ARBA00022857"/>
    </source>
</evidence>
<dbReference type="RefSeq" id="XP_025350315.1">
    <property type="nucleotide sequence ID" value="XM_025491727.1"/>
</dbReference>
<dbReference type="PANTHER" id="PTHR43658">
    <property type="entry name" value="SHORT-CHAIN DEHYDROGENASE/REDUCTASE"/>
    <property type="match status" value="1"/>
</dbReference>
<dbReference type="Pfam" id="PF00106">
    <property type="entry name" value="adh_short"/>
    <property type="match status" value="1"/>
</dbReference>
<keyword evidence="2" id="KW-0560">Oxidoreductase</keyword>
<dbReference type="PROSITE" id="PS00061">
    <property type="entry name" value="ADH_SHORT"/>
    <property type="match status" value="1"/>
</dbReference>
<dbReference type="AlphaFoldDB" id="A0A316UIX5"/>
<gene>
    <name evidence="3" type="ORF">BCV69DRAFT_280768</name>
</gene>
<dbReference type="STRING" id="1684307.A0A316UIX5"/>
<dbReference type="Gene3D" id="3.40.50.720">
    <property type="entry name" value="NAD(P)-binding Rossmann-like Domain"/>
    <property type="match status" value="1"/>
</dbReference>
<keyword evidence="4" id="KW-1185">Reference proteome</keyword>